<evidence type="ECO:0000313" key="1">
    <source>
        <dbReference type="EMBL" id="BCA93438.1"/>
    </source>
</evidence>
<dbReference type="EMBL" id="AP022821">
    <property type="protein sequence ID" value="BCA93438.1"/>
    <property type="molecule type" value="Genomic_DNA"/>
</dbReference>
<evidence type="ECO:0000313" key="2">
    <source>
        <dbReference type="EMBL" id="SEN21287.1"/>
    </source>
</evidence>
<dbReference type="RefSeq" id="WP_089674685.1">
    <property type="nucleotide sequence ID" value="NZ_AP022821.1"/>
</dbReference>
<accession>A0A1H8EQY1</accession>
<accession>A0A6F8SZ10</accession>
<dbReference type="Proteomes" id="UP000503197">
    <property type="component" value="Chromosome"/>
</dbReference>
<sequence>MKPLEVNGWTIYAHPLFLEQVEALTLKVRHLQSKDPAGYRNKAATKRLAAIMKLALNDIPQDPSGTQYRQGNTLGTEHTHWQRAKFYQQYRLFFRYDAASKIIIYAWVNDDAAKRAYGSKHDAYSVFQKMLSSGNPPDSWKALQKASMSEVERMHLLLTADNNDN</sequence>
<name>A0A1H8EQY1_9GAMM</name>
<dbReference type="Pfam" id="PF11663">
    <property type="entry name" value="Toxin_YhaV"/>
    <property type="match status" value="1"/>
</dbReference>
<dbReference type="InterPro" id="IPR021679">
    <property type="entry name" value="Toxin_endonuclease_YhaV"/>
</dbReference>
<evidence type="ECO:0000313" key="3">
    <source>
        <dbReference type="Proteomes" id="UP000199493"/>
    </source>
</evidence>
<dbReference type="GO" id="GO:0004540">
    <property type="term" value="F:RNA nuclease activity"/>
    <property type="evidence" value="ECO:0007669"/>
    <property type="project" value="InterPro"/>
</dbReference>
<reference evidence="1 4" key="2">
    <citation type="submission" date="2020-02" db="EMBL/GenBank/DDBJ databases">
        <title>Complete Genome Sequence of Halomonas meridiana strain BAA-801, Isolated from Deep Sea Thermal Vent.</title>
        <authorList>
            <person name="Takahashi Y."/>
            <person name="Takahashi H."/>
            <person name="Galipon J."/>
            <person name="Arakawa K."/>
        </authorList>
    </citation>
    <scope>NUCLEOTIDE SEQUENCE [LARGE SCALE GENOMIC DNA]</scope>
    <source>
        <strain evidence="1 4">Slthf1</strain>
    </source>
</reference>
<dbReference type="EMBL" id="FODB01000005">
    <property type="protein sequence ID" value="SEN21287.1"/>
    <property type="molecule type" value="Genomic_DNA"/>
</dbReference>
<protein>
    <submittedName>
        <fullName evidence="2">Toxin YhaV</fullName>
    </submittedName>
</protein>
<dbReference type="STRING" id="77097.SAMN04490369_100523"/>
<dbReference type="AlphaFoldDB" id="A0A1H8EQY1"/>
<gene>
    <name evidence="1" type="ORF">HMSLTHF_32130</name>
    <name evidence="2" type="ORF">SAMN04490369_100523</name>
</gene>
<evidence type="ECO:0000313" key="4">
    <source>
        <dbReference type="Proteomes" id="UP000503197"/>
    </source>
</evidence>
<organism evidence="2 3">
    <name type="scientific">Vreelandella aquamarina</name>
    <dbReference type="NCBI Taxonomy" id="77097"/>
    <lineage>
        <taxon>Bacteria</taxon>
        <taxon>Pseudomonadati</taxon>
        <taxon>Pseudomonadota</taxon>
        <taxon>Gammaproteobacteria</taxon>
        <taxon>Oceanospirillales</taxon>
        <taxon>Halomonadaceae</taxon>
        <taxon>Vreelandella</taxon>
    </lineage>
</organism>
<dbReference type="GO" id="GO:0110001">
    <property type="term" value="C:toxin-antitoxin complex"/>
    <property type="evidence" value="ECO:0007669"/>
    <property type="project" value="InterPro"/>
</dbReference>
<proteinExistence type="predicted"/>
<dbReference type="Proteomes" id="UP000199493">
    <property type="component" value="Unassembled WGS sequence"/>
</dbReference>
<reference evidence="2 3" key="1">
    <citation type="submission" date="2016-10" db="EMBL/GenBank/DDBJ databases">
        <authorList>
            <person name="de Groot N.N."/>
        </authorList>
    </citation>
    <scope>NUCLEOTIDE SEQUENCE [LARGE SCALE GENOMIC DNA]</scope>
    <source>
        <strain evidence="2 3">558</strain>
    </source>
</reference>